<dbReference type="EMBL" id="JAKZGS010000019">
    <property type="protein sequence ID" value="MCH7399744.1"/>
    <property type="molecule type" value="Genomic_DNA"/>
</dbReference>
<proteinExistence type="predicted"/>
<protein>
    <submittedName>
        <fullName evidence="1">Uncharacterized protein</fullName>
    </submittedName>
</protein>
<name>A0ABS9UTI3_9BACT</name>
<organism evidence="1 2">
    <name type="scientific">Belliella calami</name>
    <dbReference type="NCBI Taxonomy" id="2923436"/>
    <lineage>
        <taxon>Bacteria</taxon>
        <taxon>Pseudomonadati</taxon>
        <taxon>Bacteroidota</taxon>
        <taxon>Cytophagia</taxon>
        <taxon>Cytophagales</taxon>
        <taxon>Cyclobacteriaceae</taxon>
        <taxon>Belliella</taxon>
    </lineage>
</organism>
<comment type="caution">
    <text evidence="1">The sequence shown here is derived from an EMBL/GenBank/DDBJ whole genome shotgun (WGS) entry which is preliminary data.</text>
</comment>
<dbReference type="RefSeq" id="WP_241276239.1">
    <property type="nucleotide sequence ID" value="NZ_JAKZGS010000019.1"/>
</dbReference>
<reference evidence="1" key="1">
    <citation type="submission" date="2022-03" db="EMBL/GenBank/DDBJ databases">
        <title>De novo assembled genomes of Belliella spp. (Cyclobacteriaceae) strains.</title>
        <authorList>
            <person name="Szabo A."/>
            <person name="Korponai K."/>
            <person name="Felfoldi T."/>
        </authorList>
    </citation>
    <scope>NUCLEOTIDE SEQUENCE</scope>
    <source>
        <strain evidence="1">DSM 107340</strain>
    </source>
</reference>
<keyword evidence="2" id="KW-1185">Reference proteome</keyword>
<evidence type="ECO:0000313" key="2">
    <source>
        <dbReference type="Proteomes" id="UP001165488"/>
    </source>
</evidence>
<accession>A0ABS9UTI3</accession>
<feature type="non-terminal residue" evidence="1">
    <location>
        <position position="541"/>
    </location>
</feature>
<sequence>TLTYTYQVADTCGNLLEDETITYSGSDQTAPTGTAPQGQVDVDACVSAAETAVPFDAAAVATNYTDNCAGAVTVTLTNTELTGNDCAWTLTYTYQVADTCGNLLEGETITHTGSNQAPIVFDTLPPTETLLVSSCEPLPTAAIITASKGCGDVEVYVDELRIDGSCFGNYTIERRWVAIDECGNQTVSDVQLIEVTDEEGPTWNEAVLPQNMTLQACAPDFEIPAAAVLTATDCTYDIDNDADGNFRLDGSLLLQIQEASNGYSTLNGDPFGVVGTYLVNDYLYTYAPGTQSPAIPNPLPEFDGITFTITTVDVSENGAPSYVAPSTFGAGFRFQNARIEITFSNDVFFTVNGNTQVALRAQSYIEYSGDGNILVPYPNVGSHNDPNLISSTSGPYYLYNPNIFNPSQPNLNRVSDARTIYGGVGTSVNVEHRHPFVTGTGYTQIFELQLFPQQDLVTFEEEIVAGSCANNYEVIRTWTAVDECGNETTHVQTITVEDATAPVFNETLPTDITVSCESVPAGVVLTATDNCGTATVSFTET</sequence>
<evidence type="ECO:0000313" key="1">
    <source>
        <dbReference type="EMBL" id="MCH7399744.1"/>
    </source>
</evidence>
<dbReference type="Proteomes" id="UP001165488">
    <property type="component" value="Unassembled WGS sequence"/>
</dbReference>
<gene>
    <name evidence="1" type="ORF">MM236_17240</name>
</gene>
<feature type="non-terminal residue" evidence="1">
    <location>
        <position position="1"/>
    </location>
</feature>